<dbReference type="Pfam" id="PF03992">
    <property type="entry name" value="ABM"/>
    <property type="match status" value="1"/>
</dbReference>
<dbReference type="GO" id="GO:0004497">
    <property type="term" value="F:monooxygenase activity"/>
    <property type="evidence" value="ECO:0007669"/>
    <property type="project" value="UniProtKB-KW"/>
</dbReference>
<dbReference type="InterPro" id="IPR007138">
    <property type="entry name" value="ABM_dom"/>
</dbReference>
<sequence>MTGRFTETPQNHYYAVIFSSQLSEDDAGYGEMGDKMFELACEQPGCFGAESARDGTNFGITVSYWDSEESIAAWKKNAKHLVAQSVGIDRWYTHYELRVARIERSYSGPKGRSVK</sequence>
<accession>A0A285PEA5</accession>
<dbReference type="Proteomes" id="UP000219439">
    <property type="component" value="Unassembled WGS sequence"/>
</dbReference>
<keyword evidence="2" id="KW-0503">Monooxygenase</keyword>
<evidence type="ECO:0000259" key="1">
    <source>
        <dbReference type="Pfam" id="PF03992"/>
    </source>
</evidence>
<dbReference type="OrthoDB" id="9797060at2"/>
<dbReference type="PANTHER" id="PTHR37811:SF2">
    <property type="entry name" value="ABM DOMAIN-CONTAINING PROTEIN"/>
    <property type="match status" value="1"/>
</dbReference>
<protein>
    <submittedName>
        <fullName evidence="2">Heme-degrading monooxygenase HmoA</fullName>
    </submittedName>
</protein>
<keyword evidence="2" id="KW-0560">Oxidoreductase</keyword>
<proteinExistence type="predicted"/>
<evidence type="ECO:0000313" key="3">
    <source>
        <dbReference type="Proteomes" id="UP000219439"/>
    </source>
</evidence>
<dbReference type="PANTHER" id="PTHR37811">
    <property type="entry name" value="BLL5343 PROTEIN"/>
    <property type="match status" value="1"/>
</dbReference>
<dbReference type="InterPro" id="IPR052936">
    <property type="entry name" value="Jasmonate_Hydroxylase-like"/>
</dbReference>
<dbReference type="EMBL" id="OBEL01000002">
    <property type="protein sequence ID" value="SNZ19527.1"/>
    <property type="molecule type" value="Genomic_DNA"/>
</dbReference>
<dbReference type="InterPro" id="IPR011008">
    <property type="entry name" value="Dimeric_a/b-barrel"/>
</dbReference>
<reference evidence="2 3" key="1">
    <citation type="submission" date="2017-09" db="EMBL/GenBank/DDBJ databases">
        <authorList>
            <person name="Ehlers B."/>
            <person name="Leendertz F.H."/>
        </authorList>
    </citation>
    <scope>NUCLEOTIDE SEQUENCE [LARGE SCALE GENOMIC DNA]</scope>
    <source>
        <strain evidence="2 3">DSM 18289</strain>
    </source>
</reference>
<gene>
    <name evidence="2" type="ORF">SAMN06265368_2616</name>
</gene>
<evidence type="ECO:0000313" key="2">
    <source>
        <dbReference type="EMBL" id="SNZ19527.1"/>
    </source>
</evidence>
<dbReference type="RefSeq" id="WP_097153868.1">
    <property type="nucleotide sequence ID" value="NZ_OBEL01000002.1"/>
</dbReference>
<keyword evidence="3" id="KW-1185">Reference proteome</keyword>
<name>A0A285PEA5_9HYPH</name>
<dbReference type="Gene3D" id="3.30.70.100">
    <property type="match status" value="1"/>
</dbReference>
<dbReference type="SUPFAM" id="SSF54909">
    <property type="entry name" value="Dimeric alpha+beta barrel"/>
    <property type="match status" value="1"/>
</dbReference>
<feature type="domain" description="ABM" evidence="1">
    <location>
        <begin position="42"/>
        <end position="84"/>
    </location>
</feature>
<organism evidence="2 3">
    <name type="scientific">Cohaesibacter gelatinilyticus</name>
    <dbReference type="NCBI Taxonomy" id="372072"/>
    <lineage>
        <taxon>Bacteria</taxon>
        <taxon>Pseudomonadati</taxon>
        <taxon>Pseudomonadota</taxon>
        <taxon>Alphaproteobacteria</taxon>
        <taxon>Hyphomicrobiales</taxon>
        <taxon>Cohaesibacteraceae</taxon>
    </lineage>
</organism>
<dbReference type="AlphaFoldDB" id="A0A285PEA5"/>